<feature type="region of interest" description="Disordered" evidence="1">
    <location>
        <begin position="1"/>
        <end position="30"/>
    </location>
</feature>
<sequence length="505" mass="56711">MKISTGENGKFMQQSPDGLFAGDKTKSISPDLENLTRKEGLDADILQRAHDREEEERDLRVLDAYNRFEAGLQDILTTPETGLMQRQAGAAQSAVFEVNDYFTEAGGRLRDELPDDECRERFMDILASRRKTAINAVARHQSQEYQNWKDRTAGETIDSVLKAVNICPDAASLMHGEKLLEGAMLRLYRGSNPELLELRLVSAKQAMYAGALETIGLKDPVTALIVAESWKEQLGMHNYELLREKYAPSARNQSLKMEFKTLRNLTDEEVQAELADIADQDMREELADMLLADRMRKRTLEERNEEERLNAINRHLFKRFTSGTLTVEEILDSGLSSGQRATWRIIFSRKGELAQDNALLSVVDAITAKEIVEEHQIYAAVTEGLGEMDAFMLAGLFRLKDNPEARLMVNGLCEISEANESISGDEEGHAAAVRDFMNRIASRINKGESFSITKVRNDVIKDHFEGRKAGPVQQAVEKGPEESQEMVPADKKFDNPAAVKDNVVE</sequence>
<evidence type="ECO:0000313" key="2">
    <source>
        <dbReference type="EMBL" id="CCO23102.1"/>
    </source>
</evidence>
<organism evidence="2 3">
    <name type="scientific">Maridesulfovibrio hydrothermalis AM13 = DSM 14728</name>
    <dbReference type="NCBI Taxonomy" id="1121451"/>
    <lineage>
        <taxon>Bacteria</taxon>
        <taxon>Pseudomonadati</taxon>
        <taxon>Thermodesulfobacteriota</taxon>
        <taxon>Desulfovibrionia</taxon>
        <taxon>Desulfovibrionales</taxon>
        <taxon>Desulfovibrionaceae</taxon>
        <taxon>Maridesulfovibrio</taxon>
    </lineage>
</organism>
<keyword evidence="3" id="KW-1185">Reference proteome</keyword>
<dbReference type="eggNOG" id="ENOG50317S7">
    <property type="taxonomic scope" value="Bacteria"/>
</dbReference>
<dbReference type="HOGENOM" id="CLU_522474_0_0_7"/>
<name>L0RA59_9BACT</name>
<dbReference type="OrthoDB" id="5443672at2"/>
<accession>L0RA59</accession>
<feature type="compositionally biased region" description="Polar residues" evidence="1">
    <location>
        <begin position="1"/>
        <end position="16"/>
    </location>
</feature>
<protein>
    <submittedName>
        <fullName evidence="2">Uncharacterized protein</fullName>
    </submittedName>
</protein>
<gene>
    <name evidence="2" type="ORF">DESAM_20815</name>
</gene>
<proteinExistence type="predicted"/>
<evidence type="ECO:0000256" key="1">
    <source>
        <dbReference type="SAM" id="MobiDB-lite"/>
    </source>
</evidence>
<evidence type="ECO:0000313" key="3">
    <source>
        <dbReference type="Proteomes" id="UP000010808"/>
    </source>
</evidence>
<dbReference type="RefSeq" id="WP_015335707.1">
    <property type="nucleotide sequence ID" value="NC_020055.1"/>
</dbReference>
<dbReference type="EMBL" id="FO203522">
    <property type="protein sequence ID" value="CCO23102.1"/>
    <property type="molecule type" value="Genomic_DNA"/>
</dbReference>
<dbReference type="Proteomes" id="UP000010808">
    <property type="component" value="Chromosome"/>
</dbReference>
<dbReference type="PATRIC" id="fig|1121451.3.peg.1078"/>
<dbReference type="KEGG" id="dhy:DESAM_20815"/>
<dbReference type="AlphaFoldDB" id="L0RA59"/>
<feature type="region of interest" description="Disordered" evidence="1">
    <location>
        <begin position="466"/>
        <end position="505"/>
    </location>
</feature>
<reference evidence="2 3" key="1">
    <citation type="submission" date="2012-10" db="EMBL/GenBank/DDBJ databases">
        <authorList>
            <person name="Genoscope - CEA"/>
        </authorList>
    </citation>
    <scope>NUCLEOTIDE SEQUENCE [LARGE SCALE GENOMIC DNA]</scope>
    <source>
        <strain evidence="3">AM13 / DSM 14728</strain>
    </source>
</reference>